<comment type="caution">
    <text evidence="3">The sequence shown here is derived from an EMBL/GenBank/DDBJ whole genome shotgun (WGS) entry which is preliminary data.</text>
</comment>
<organism evidence="3 4">
    <name type="scientific">Zasmidium cellare</name>
    <name type="common">Wine cellar mold</name>
    <name type="synonym">Racodium cellare</name>
    <dbReference type="NCBI Taxonomy" id="395010"/>
    <lineage>
        <taxon>Eukaryota</taxon>
        <taxon>Fungi</taxon>
        <taxon>Dikarya</taxon>
        <taxon>Ascomycota</taxon>
        <taxon>Pezizomycotina</taxon>
        <taxon>Dothideomycetes</taxon>
        <taxon>Dothideomycetidae</taxon>
        <taxon>Mycosphaerellales</taxon>
        <taxon>Mycosphaerellaceae</taxon>
        <taxon>Zasmidium</taxon>
    </lineage>
</organism>
<keyword evidence="2" id="KW-1133">Transmembrane helix</keyword>
<protein>
    <recommendedName>
        <fullName evidence="5">Transmembrane protein</fullName>
    </recommendedName>
</protein>
<name>A0ABR0ERK0_ZASCE</name>
<evidence type="ECO:0000256" key="2">
    <source>
        <dbReference type="SAM" id="Phobius"/>
    </source>
</evidence>
<evidence type="ECO:0000313" key="3">
    <source>
        <dbReference type="EMBL" id="KAK4503876.1"/>
    </source>
</evidence>
<keyword evidence="4" id="KW-1185">Reference proteome</keyword>
<feature type="transmembrane region" description="Helical" evidence="2">
    <location>
        <begin position="128"/>
        <end position="155"/>
    </location>
</feature>
<evidence type="ECO:0008006" key="5">
    <source>
        <dbReference type="Google" id="ProtNLM"/>
    </source>
</evidence>
<evidence type="ECO:0000256" key="1">
    <source>
        <dbReference type="SAM" id="MobiDB-lite"/>
    </source>
</evidence>
<reference evidence="3 4" key="1">
    <citation type="journal article" date="2023" name="G3 (Bethesda)">
        <title>A chromosome-level genome assembly of Zasmidium syzygii isolated from banana leaves.</title>
        <authorList>
            <person name="van Westerhoven A.C."/>
            <person name="Mehrabi R."/>
            <person name="Talebi R."/>
            <person name="Steentjes M.B.F."/>
            <person name="Corcolon B."/>
            <person name="Chong P.A."/>
            <person name="Kema G.H.J."/>
            <person name="Seidl M.F."/>
        </authorList>
    </citation>
    <scope>NUCLEOTIDE SEQUENCE [LARGE SCALE GENOMIC DNA]</scope>
    <source>
        <strain evidence="3 4">P124</strain>
    </source>
</reference>
<keyword evidence="2" id="KW-0472">Membrane</keyword>
<feature type="transmembrane region" description="Helical" evidence="2">
    <location>
        <begin position="45"/>
        <end position="71"/>
    </location>
</feature>
<dbReference type="EMBL" id="JAXOVC010000003">
    <property type="protein sequence ID" value="KAK4503876.1"/>
    <property type="molecule type" value="Genomic_DNA"/>
</dbReference>
<gene>
    <name evidence="3" type="ORF">PRZ48_004791</name>
</gene>
<keyword evidence="2" id="KW-0812">Transmembrane</keyword>
<feature type="transmembrane region" description="Helical" evidence="2">
    <location>
        <begin position="91"/>
        <end position="116"/>
    </location>
</feature>
<accession>A0ABR0ERK0</accession>
<feature type="region of interest" description="Disordered" evidence="1">
    <location>
        <begin position="249"/>
        <end position="280"/>
    </location>
</feature>
<evidence type="ECO:0000313" key="4">
    <source>
        <dbReference type="Proteomes" id="UP001305779"/>
    </source>
</evidence>
<proteinExistence type="predicted"/>
<feature type="transmembrane region" description="Helical" evidence="2">
    <location>
        <begin position="179"/>
        <end position="206"/>
    </location>
</feature>
<sequence>MGQDELTTISAYGRASSTSSVFSATEKANNHVRARAPYRIRHRGWFIAIMSTIFFMSVCHLGLGIFIAVVVDPNDVYYEQMAQETYSPGTLVSRVALAFFWITVPAVMSILTLIELIQICRNREPAKWMVISSVVASIIWAMQLSLEFICMYGMWNPDPLSRGELCLWRYTTNESWANWPAVIGLAYTMAWLVIPVLCMYIIYFSVSVRAVVVDKRDLKEQNAPLVAPKADSLSVHTLSTSPVAETLLTDTHPSTRGVTRPPSYFSTGAASDDSYDVKKD</sequence>
<dbReference type="Proteomes" id="UP001305779">
    <property type="component" value="Unassembled WGS sequence"/>
</dbReference>